<dbReference type="OrthoDB" id="72471at2"/>
<feature type="region of interest" description="Disordered" evidence="1">
    <location>
        <begin position="1"/>
        <end position="25"/>
    </location>
</feature>
<dbReference type="AlphaFoldDB" id="A0A5R9QM38"/>
<dbReference type="EMBL" id="SWDV01000049">
    <property type="protein sequence ID" value="TLX70583.1"/>
    <property type="molecule type" value="Genomic_DNA"/>
</dbReference>
<comment type="caution">
    <text evidence="2">The sequence shown here is derived from an EMBL/GenBank/DDBJ whole genome shotgun (WGS) entry which is preliminary data.</text>
</comment>
<keyword evidence="3" id="KW-1185">Reference proteome</keyword>
<name>A0A5R9QM38_9PSED</name>
<evidence type="ECO:0000313" key="3">
    <source>
        <dbReference type="Proteomes" id="UP000306635"/>
    </source>
</evidence>
<evidence type="ECO:0000313" key="2">
    <source>
        <dbReference type="EMBL" id="TLX70583.1"/>
    </source>
</evidence>
<dbReference type="Proteomes" id="UP000306635">
    <property type="component" value="Unassembled WGS sequence"/>
</dbReference>
<gene>
    <name evidence="2" type="ORF">FAS41_27740</name>
</gene>
<sequence>MGPAGRAEPIYPKDQPLQERSGKGWPGIHLPRRLSRILLEITAVRTERLQHISEEQAIDEGTHYNKRRWFHR</sequence>
<protein>
    <submittedName>
        <fullName evidence="2">Uncharacterized protein</fullName>
    </submittedName>
</protein>
<organism evidence="2 3">
    <name type="scientific">Pseudomonas nicosulfuronedens</name>
    <dbReference type="NCBI Taxonomy" id="2571105"/>
    <lineage>
        <taxon>Bacteria</taxon>
        <taxon>Pseudomonadati</taxon>
        <taxon>Pseudomonadota</taxon>
        <taxon>Gammaproteobacteria</taxon>
        <taxon>Pseudomonadales</taxon>
        <taxon>Pseudomonadaceae</taxon>
        <taxon>Pseudomonas</taxon>
    </lineage>
</organism>
<accession>A0A5R9QM38</accession>
<proteinExistence type="predicted"/>
<evidence type="ECO:0000256" key="1">
    <source>
        <dbReference type="SAM" id="MobiDB-lite"/>
    </source>
</evidence>
<reference evidence="2 3" key="1">
    <citation type="submission" date="2019-04" db="EMBL/GenBank/DDBJ databases">
        <authorList>
            <person name="Li M."/>
        </authorList>
    </citation>
    <scope>NUCLEOTIDE SEQUENCE [LARGE SCALE GENOMIC DNA]</scope>
    <source>
        <strain evidence="2 3">LAM1902</strain>
    </source>
</reference>